<dbReference type="GO" id="GO:0005737">
    <property type="term" value="C:cytoplasm"/>
    <property type="evidence" value="ECO:0007669"/>
    <property type="project" value="TreeGrafter"/>
</dbReference>
<dbReference type="GO" id="GO:0000828">
    <property type="term" value="F:inositol hexakisphosphate kinase activity"/>
    <property type="evidence" value="ECO:0007669"/>
    <property type="project" value="TreeGrafter"/>
</dbReference>
<evidence type="ECO:0000256" key="4">
    <source>
        <dbReference type="RuleBase" id="RU363090"/>
    </source>
</evidence>
<dbReference type="OrthoDB" id="2573163at2759"/>
<evidence type="ECO:0000256" key="3">
    <source>
        <dbReference type="ARBA" id="ARBA00022777"/>
    </source>
</evidence>
<organism evidence="5 6">
    <name type="scientific">Streblomastix strix</name>
    <dbReference type="NCBI Taxonomy" id="222440"/>
    <lineage>
        <taxon>Eukaryota</taxon>
        <taxon>Metamonada</taxon>
        <taxon>Preaxostyla</taxon>
        <taxon>Oxymonadida</taxon>
        <taxon>Streblomastigidae</taxon>
        <taxon>Streblomastix</taxon>
    </lineage>
</organism>
<dbReference type="InterPro" id="IPR038286">
    <property type="entry name" value="IPK_sf"/>
</dbReference>
<keyword evidence="2 4" id="KW-0808">Transferase</keyword>
<evidence type="ECO:0000256" key="2">
    <source>
        <dbReference type="ARBA" id="ARBA00022679"/>
    </source>
</evidence>
<accession>A0A5J4UVF7</accession>
<comment type="similarity">
    <text evidence="1 4">Belongs to the inositol phosphokinase (IPK) family.</text>
</comment>
<evidence type="ECO:0000256" key="1">
    <source>
        <dbReference type="ARBA" id="ARBA00007374"/>
    </source>
</evidence>
<dbReference type="SUPFAM" id="SSF56104">
    <property type="entry name" value="SAICAR synthase-like"/>
    <property type="match status" value="1"/>
</dbReference>
<gene>
    <name evidence="5" type="ORF">EZS28_030401</name>
</gene>
<dbReference type="EC" id="2.7.-.-" evidence="4"/>
<name>A0A5J4UVF7_9EUKA</name>
<dbReference type="PANTHER" id="PTHR12400:SF21">
    <property type="entry name" value="KINASE"/>
    <property type="match status" value="1"/>
</dbReference>
<dbReference type="GO" id="GO:0032958">
    <property type="term" value="P:inositol phosphate biosynthetic process"/>
    <property type="evidence" value="ECO:0007669"/>
    <property type="project" value="InterPro"/>
</dbReference>
<reference evidence="5 6" key="1">
    <citation type="submission" date="2019-03" db="EMBL/GenBank/DDBJ databases">
        <title>Single cell metagenomics reveals metabolic interactions within the superorganism composed of flagellate Streblomastix strix and complex community of Bacteroidetes bacteria on its surface.</title>
        <authorList>
            <person name="Treitli S.C."/>
            <person name="Kolisko M."/>
            <person name="Husnik F."/>
            <person name="Keeling P."/>
            <person name="Hampl V."/>
        </authorList>
    </citation>
    <scope>NUCLEOTIDE SEQUENCE [LARGE SCALE GENOMIC DNA]</scope>
    <source>
        <strain evidence="5">ST1C</strain>
    </source>
</reference>
<dbReference type="Proteomes" id="UP000324800">
    <property type="component" value="Unassembled WGS sequence"/>
</dbReference>
<evidence type="ECO:0000313" key="5">
    <source>
        <dbReference type="EMBL" id="KAA6374072.1"/>
    </source>
</evidence>
<evidence type="ECO:0000313" key="6">
    <source>
        <dbReference type="Proteomes" id="UP000324800"/>
    </source>
</evidence>
<dbReference type="Gene3D" id="3.30.470.160">
    <property type="entry name" value="Inositol polyphosphate kinase"/>
    <property type="match status" value="1"/>
</dbReference>
<keyword evidence="3 4" id="KW-0418">Kinase</keyword>
<dbReference type="GO" id="GO:0046854">
    <property type="term" value="P:phosphatidylinositol phosphate biosynthetic process"/>
    <property type="evidence" value="ECO:0007669"/>
    <property type="project" value="TreeGrafter"/>
</dbReference>
<dbReference type="GO" id="GO:0005634">
    <property type="term" value="C:nucleus"/>
    <property type="evidence" value="ECO:0007669"/>
    <property type="project" value="TreeGrafter"/>
</dbReference>
<dbReference type="PANTHER" id="PTHR12400">
    <property type="entry name" value="INOSITOL POLYPHOSPHATE KINASE"/>
    <property type="match status" value="1"/>
</dbReference>
<sequence>MSDQINMNEEDLELPTSKTLLKRHKSLSGQYISLQNISYGFDIPCQMDLKLGRVQETEYSTKEHADHQLDKCLASTSAKLAFRINGLACIH</sequence>
<proteinExistence type="inferred from homology"/>
<dbReference type="InterPro" id="IPR005522">
    <property type="entry name" value="IPK"/>
</dbReference>
<dbReference type="EMBL" id="SNRW01012251">
    <property type="protein sequence ID" value="KAA6374072.1"/>
    <property type="molecule type" value="Genomic_DNA"/>
</dbReference>
<comment type="caution">
    <text evidence="5">The sequence shown here is derived from an EMBL/GenBank/DDBJ whole genome shotgun (WGS) entry which is preliminary data.</text>
</comment>
<dbReference type="Pfam" id="PF03770">
    <property type="entry name" value="IPK"/>
    <property type="match status" value="1"/>
</dbReference>
<dbReference type="AlphaFoldDB" id="A0A5J4UVF7"/>
<protein>
    <recommendedName>
        <fullName evidence="4">Kinase</fullName>
        <ecNumber evidence="4">2.7.-.-</ecNumber>
    </recommendedName>
</protein>